<feature type="chain" id="PRO_5043630480" description="Sushi domain-containing protein" evidence="1">
    <location>
        <begin position="27"/>
        <end position="90"/>
    </location>
</feature>
<organism evidence="2 3">
    <name type="scientific">Solea senegalensis</name>
    <name type="common">Senegalese sole</name>
    <dbReference type="NCBI Taxonomy" id="28829"/>
    <lineage>
        <taxon>Eukaryota</taxon>
        <taxon>Metazoa</taxon>
        <taxon>Chordata</taxon>
        <taxon>Craniata</taxon>
        <taxon>Vertebrata</taxon>
        <taxon>Euteleostomi</taxon>
        <taxon>Actinopterygii</taxon>
        <taxon>Neopterygii</taxon>
        <taxon>Teleostei</taxon>
        <taxon>Neoteleostei</taxon>
        <taxon>Acanthomorphata</taxon>
        <taxon>Carangaria</taxon>
        <taxon>Pleuronectiformes</taxon>
        <taxon>Pleuronectoidei</taxon>
        <taxon>Soleidae</taxon>
        <taxon>Solea</taxon>
    </lineage>
</organism>
<proteinExistence type="predicted"/>
<gene>
    <name evidence="2" type="ORF">JOB18_004355</name>
</gene>
<reference evidence="2 3" key="1">
    <citation type="journal article" date="2021" name="Sci. Rep.">
        <title>Chromosome anchoring in Senegalese sole (Solea senegalensis) reveals sex-associated markers and genome rearrangements in flatfish.</title>
        <authorList>
            <person name="Guerrero-Cozar I."/>
            <person name="Gomez-Garrido J."/>
            <person name="Berbel C."/>
            <person name="Martinez-Blanch J.F."/>
            <person name="Alioto T."/>
            <person name="Claros M.G."/>
            <person name="Gagnaire P.A."/>
            <person name="Manchado M."/>
        </authorList>
    </citation>
    <scope>NUCLEOTIDE SEQUENCE [LARGE SCALE GENOMIC DNA]</scope>
    <source>
        <strain evidence="2">Sse05_10M</strain>
    </source>
</reference>
<protein>
    <recommendedName>
        <fullName evidence="4">Sushi domain-containing protein</fullName>
    </recommendedName>
</protein>
<accession>A0AAV6S5J5</accession>
<evidence type="ECO:0000313" key="2">
    <source>
        <dbReference type="EMBL" id="KAG7513303.1"/>
    </source>
</evidence>
<dbReference type="Proteomes" id="UP000693946">
    <property type="component" value="Linkage Group LG14"/>
</dbReference>
<evidence type="ECO:0000256" key="1">
    <source>
        <dbReference type="SAM" id="SignalP"/>
    </source>
</evidence>
<name>A0AAV6S5J5_SOLSE</name>
<sequence>MKMKMRTIIQSCVLFLWMQALTFVRSQDCTLEEFVNGPLYDSNFDISGLDPSYPGRKQVSVSCRVGYSGFFKLLCVEGKWLSQGTRCQPI</sequence>
<dbReference type="EMBL" id="JAGKHQ010000006">
    <property type="protein sequence ID" value="KAG7513303.1"/>
    <property type="molecule type" value="Genomic_DNA"/>
</dbReference>
<evidence type="ECO:0000313" key="3">
    <source>
        <dbReference type="Proteomes" id="UP000693946"/>
    </source>
</evidence>
<keyword evidence="3" id="KW-1185">Reference proteome</keyword>
<feature type="signal peptide" evidence="1">
    <location>
        <begin position="1"/>
        <end position="26"/>
    </location>
</feature>
<evidence type="ECO:0008006" key="4">
    <source>
        <dbReference type="Google" id="ProtNLM"/>
    </source>
</evidence>
<comment type="caution">
    <text evidence="2">The sequence shown here is derived from an EMBL/GenBank/DDBJ whole genome shotgun (WGS) entry which is preliminary data.</text>
</comment>
<dbReference type="AlphaFoldDB" id="A0AAV6S5J5"/>
<keyword evidence="1" id="KW-0732">Signal</keyword>